<dbReference type="Proteomes" id="UP000276776">
    <property type="component" value="Unassembled WGS sequence"/>
</dbReference>
<gene>
    <name evidence="1" type="ORF">TCLT_LOCUS5201</name>
</gene>
<sequence>MTDERSGPFFPNLYIAGDKIGNKPQTIPDLHLPGQSARFSGKTSFNPFTQAVSAVFTEDLADSWGAGFGVHGVNNLGLNIRDNYDALSGLQHMQNDVSYQPFITGFSVGAEYDYIKMREVTGYLDLPVLGVNEIFDFEGSLLAKNFGRGILQGKLDFPLTLSDPTERMPLSLKYLNFMADRHMHYGHIVPNVNLFLIRKKDIMERLIRNKANAALIG</sequence>
<dbReference type="EMBL" id="UYYF01004325">
    <property type="protein sequence ID" value="VDN02413.1"/>
    <property type="molecule type" value="Genomic_DNA"/>
</dbReference>
<dbReference type="WBParaSite" id="TCLT_0000521201-mRNA-1">
    <property type="protein sequence ID" value="TCLT_0000521201-mRNA-1"/>
    <property type="gene ID" value="TCLT_0000521201"/>
</dbReference>
<dbReference type="AlphaFoldDB" id="A0A0N5CXS2"/>
<accession>A0A0N5CXS2</accession>
<reference evidence="3" key="1">
    <citation type="submission" date="2017-02" db="UniProtKB">
        <authorList>
            <consortium name="WormBaseParasite"/>
        </authorList>
    </citation>
    <scope>IDENTIFICATION</scope>
</reference>
<reference evidence="1 2" key="2">
    <citation type="submission" date="2018-11" db="EMBL/GenBank/DDBJ databases">
        <authorList>
            <consortium name="Pathogen Informatics"/>
        </authorList>
    </citation>
    <scope>NUCLEOTIDE SEQUENCE [LARGE SCALE GENOMIC DNA]</scope>
</reference>
<evidence type="ECO:0000313" key="1">
    <source>
        <dbReference type="EMBL" id="VDN02413.1"/>
    </source>
</evidence>
<protein>
    <submittedName>
        <fullName evidence="3">TonB_dep_Rec domain-containing protein</fullName>
    </submittedName>
</protein>
<organism evidence="3">
    <name type="scientific">Thelazia callipaeda</name>
    <name type="common">Oriental eyeworm</name>
    <name type="synonym">Parasitic nematode</name>
    <dbReference type="NCBI Taxonomy" id="103827"/>
    <lineage>
        <taxon>Eukaryota</taxon>
        <taxon>Metazoa</taxon>
        <taxon>Ecdysozoa</taxon>
        <taxon>Nematoda</taxon>
        <taxon>Chromadorea</taxon>
        <taxon>Rhabditida</taxon>
        <taxon>Spirurina</taxon>
        <taxon>Spiruromorpha</taxon>
        <taxon>Thelazioidea</taxon>
        <taxon>Thelaziidae</taxon>
        <taxon>Thelazia</taxon>
    </lineage>
</organism>
<name>A0A0N5CXS2_THECL</name>
<evidence type="ECO:0000313" key="2">
    <source>
        <dbReference type="Proteomes" id="UP000276776"/>
    </source>
</evidence>
<evidence type="ECO:0000313" key="3">
    <source>
        <dbReference type="WBParaSite" id="TCLT_0000521201-mRNA-1"/>
    </source>
</evidence>
<dbReference type="OrthoDB" id="5829808at2759"/>
<proteinExistence type="predicted"/>
<keyword evidence="2" id="KW-1185">Reference proteome</keyword>
<dbReference type="OMA" id="MADRHMH"/>